<feature type="coiled-coil region" evidence="1">
    <location>
        <begin position="79"/>
        <end position="145"/>
    </location>
</feature>
<feature type="region of interest" description="Disordered" evidence="2">
    <location>
        <begin position="644"/>
        <end position="663"/>
    </location>
</feature>
<feature type="compositionally biased region" description="Polar residues" evidence="2">
    <location>
        <begin position="690"/>
        <end position="703"/>
    </location>
</feature>
<feature type="compositionally biased region" description="Polar residues" evidence="2">
    <location>
        <begin position="604"/>
        <end position="618"/>
    </location>
</feature>
<dbReference type="PANTHER" id="PTHR37915">
    <property type="match status" value="1"/>
</dbReference>
<evidence type="ECO:0000313" key="3">
    <source>
        <dbReference type="EMBL" id="KAG8576062.1"/>
    </source>
</evidence>
<dbReference type="PANTHER" id="PTHR37915:SF3">
    <property type="match status" value="1"/>
</dbReference>
<feature type="compositionally biased region" description="Basic and acidic residues" evidence="2">
    <location>
        <begin position="707"/>
        <end position="726"/>
    </location>
</feature>
<evidence type="ECO:0000313" key="4">
    <source>
        <dbReference type="Proteomes" id="UP000824782"/>
    </source>
</evidence>
<protein>
    <submittedName>
        <fullName evidence="3">Uncharacterized protein</fullName>
    </submittedName>
</protein>
<dbReference type="AlphaFoldDB" id="A0AAV7BUP8"/>
<organism evidence="3 4">
    <name type="scientific">Engystomops pustulosus</name>
    <name type="common">Tungara frog</name>
    <name type="synonym">Physalaemus pustulosus</name>
    <dbReference type="NCBI Taxonomy" id="76066"/>
    <lineage>
        <taxon>Eukaryota</taxon>
        <taxon>Metazoa</taxon>
        <taxon>Chordata</taxon>
        <taxon>Craniata</taxon>
        <taxon>Vertebrata</taxon>
        <taxon>Euteleostomi</taxon>
        <taxon>Amphibia</taxon>
        <taxon>Batrachia</taxon>
        <taxon>Anura</taxon>
        <taxon>Neobatrachia</taxon>
        <taxon>Hyloidea</taxon>
        <taxon>Leptodactylidae</taxon>
        <taxon>Leiuperinae</taxon>
        <taxon>Engystomops</taxon>
    </lineage>
</organism>
<name>A0AAV7BUP8_ENGPU</name>
<feature type="coiled-coil region" evidence="1">
    <location>
        <begin position="245"/>
        <end position="289"/>
    </location>
</feature>
<evidence type="ECO:0000256" key="1">
    <source>
        <dbReference type="SAM" id="Coils"/>
    </source>
</evidence>
<keyword evidence="1" id="KW-0175">Coiled coil</keyword>
<dbReference type="EMBL" id="WNYA01000004">
    <property type="protein sequence ID" value="KAG8576062.1"/>
    <property type="molecule type" value="Genomic_DNA"/>
</dbReference>
<feature type="region of interest" description="Disordered" evidence="2">
    <location>
        <begin position="604"/>
        <end position="625"/>
    </location>
</feature>
<feature type="region of interest" description="Disordered" evidence="2">
    <location>
        <begin position="678"/>
        <end position="726"/>
    </location>
</feature>
<proteinExistence type="predicted"/>
<dbReference type="Proteomes" id="UP000824782">
    <property type="component" value="Unassembled WGS sequence"/>
</dbReference>
<sequence>MEKEVEDLPQDFQTVGLCYRLSGQSERRVTTIVFIVTCREPLHTIHRCTSTDWVVMDHRPDWIGGSDEPAKAVIASNTLSKMARRSRQVQEEVTKIKQRVDRMILNFERSCGILGCRQGAHVEIMENMDELESILQDQRRKYQQKLTVFIVGFQETCGQRKQLLTQLQEFFSIYSNMNEVERDQYRGQPALDLDGIAIQVTGAVRSAEAAMSRLTELHNVVMSHLSQVVSAGAQAKRKPMDDRGRKTMEKLLAQARQHIGQLTDKLVQAQEELTMKDQQMKELQKLNEMRALEICHVKGQMETTKKNLQVLQQETAMQHSLLEAEITKQGRQLERLTSQKSAEAEHLTNASTQWEVQDCMFTFNEDDSTGTDVEGNAVEESVQAVEEIHLTANNNEHNNIQDFSMELIPEDIDHHLMDMSKPEFPGPSFSVYGENISSTCLIPVAYKDSLEKILPNVEEYSSPSHVTDNNKSCMTPPPIIQDNAIYDDSQISSGEIMDGSSEPFPFIDNGSDTIPNYEVDQENFDKSSSERYHSPDDGAHSFQANNCEINHLSPNVISFIPDEHTKPRTDLPNIYTHLKDSVFALKFESDENTSRCPPVVNIMVTPSSDNTHATSVPKSNMDDNESDKKIQQFASFSIIQLTTDPNTSTSELSNSIHSLTEPNSLTNKESNIEISANEMKSSSHTDPIHKSSQPHSGNETGPTYNKKHMESERVETSNNSDHHRELRSVSERLHKCMKEIRNMLITEGFHCIANELVEEIQDEHEESLSTNLTQLENFPTVLRSLIINITRKSTENKGLTEEHSPILRKEEDTNIKDSFFPVKHIGDESQNCDGLPMKARFSNDLGHTSSVIFTRSDEEHNRRELQWASCQGRIPIHKYQDTTRMMSKYRILCQERLHCLLWGYVQYISWNKAETLLRSQCLSRPQITPVLNKLQKQKDQAFLQWRDKILQSREKRLHLSENLCQTLQKLHAETGIFLIRPQISWPGTRSSMLETRKESNTNNSTVQCSCFNQCSCQDLQNSIMCRGISRGHVTKKWKYMHTHTELRPLVVTPKLLEMDIHRCFCKECCLISQLQYSVHGLPQNKSSFQRAVVHVKRTTTFPAL</sequence>
<keyword evidence="4" id="KW-1185">Reference proteome</keyword>
<gene>
    <name evidence="3" type="ORF">GDO81_009763</name>
</gene>
<reference evidence="3" key="1">
    <citation type="thesis" date="2020" institute="ProQuest LLC" country="789 East Eisenhower Parkway, Ann Arbor, MI, USA">
        <title>Comparative Genomics and Chromosome Evolution.</title>
        <authorList>
            <person name="Mudd A.B."/>
        </authorList>
    </citation>
    <scope>NUCLEOTIDE SEQUENCE</scope>
    <source>
        <strain evidence="3">237g6f4</strain>
        <tissue evidence="3">Blood</tissue>
    </source>
</reference>
<comment type="caution">
    <text evidence="3">The sequence shown here is derived from an EMBL/GenBank/DDBJ whole genome shotgun (WGS) entry which is preliminary data.</text>
</comment>
<accession>A0AAV7BUP8</accession>
<evidence type="ECO:0000256" key="2">
    <source>
        <dbReference type="SAM" id="MobiDB-lite"/>
    </source>
</evidence>